<accession>A0A1U7M9H3</accession>
<evidence type="ECO:0000256" key="1">
    <source>
        <dbReference type="SAM" id="Phobius"/>
    </source>
</evidence>
<dbReference type="InterPro" id="IPR025664">
    <property type="entry name" value="Spore_III_AC/AD"/>
</dbReference>
<dbReference type="EMBL" id="LTDM01000001">
    <property type="protein sequence ID" value="OLS03935.1"/>
    <property type="molecule type" value="Genomic_DNA"/>
</dbReference>
<evidence type="ECO:0000313" key="3">
    <source>
        <dbReference type="Proteomes" id="UP000186112"/>
    </source>
</evidence>
<dbReference type="AlphaFoldDB" id="A0A1U7M9H3"/>
<feature type="transmembrane region" description="Helical" evidence="1">
    <location>
        <begin position="28"/>
        <end position="47"/>
    </location>
</feature>
<keyword evidence="3" id="KW-1185">Reference proteome</keyword>
<keyword evidence="1" id="KW-0472">Membrane</keyword>
<evidence type="ECO:0000313" key="2">
    <source>
        <dbReference type="EMBL" id="OLS03935.1"/>
    </source>
</evidence>
<sequence length="128" mass="14377">MEIFQIVGLGIIATIMIVILKDFRPEFIIFISIITGLIIFSLILNKLVYVVDVMKNLSLKANLEIEYFSIILKIIGMSYIVEFGSQICRDADQNSIAMKIELAGKVSIMILAIPILMSLMDLILKILP</sequence>
<name>A0A1U7M9H3_TISCR</name>
<dbReference type="NCBIfam" id="TIGR02849">
    <property type="entry name" value="spore_III_AD"/>
    <property type="match status" value="1"/>
</dbReference>
<protein>
    <submittedName>
        <fullName evidence="2">Stage III sporulation protein AC/AD protein family protein</fullName>
    </submittedName>
</protein>
<reference evidence="2 3" key="1">
    <citation type="submission" date="2016-02" db="EMBL/GenBank/DDBJ databases">
        <title>Genome sequence of Tissierella creatinophila DSM 6911.</title>
        <authorList>
            <person name="Poehlein A."/>
            <person name="Daniel R."/>
        </authorList>
    </citation>
    <scope>NUCLEOTIDE SEQUENCE [LARGE SCALE GENOMIC DNA]</scope>
    <source>
        <strain evidence="2 3">DSM 6911</strain>
    </source>
</reference>
<feature type="transmembrane region" description="Helical" evidence="1">
    <location>
        <begin position="6"/>
        <end position="23"/>
    </location>
</feature>
<dbReference type="RefSeq" id="WP_075724039.1">
    <property type="nucleotide sequence ID" value="NZ_LTDM01000001.1"/>
</dbReference>
<feature type="transmembrane region" description="Helical" evidence="1">
    <location>
        <begin position="67"/>
        <end position="85"/>
    </location>
</feature>
<feature type="transmembrane region" description="Helical" evidence="1">
    <location>
        <begin position="106"/>
        <end position="127"/>
    </location>
</feature>
<organism evidence="2 3">
    <name type="scientific">Tissierella creatinophila DSM 6911</name>
    <dbReference type="NCBI Taxonomy" id="1123403"/>
    <lineage>
        <taxon>Bacteria</taxon>
        <taxon>Bacillati</taxon>
        <taxon>Bacillota</taxon>
        <taxon>Tissierellia</taxon>
        <taxon>Tissierellales</taxon>
        <taxon>Tissierellaceae</taxon>
        <taxon>Tissierella</taxon>
    </lineage>
</organism>
<keyword evidence="1" id="KW-1133">Transmembrane helix</keyword>
<dbReference type="Pfam" id="PF06686">
    <property type="entry name" value="SpoIIIAC"/>
    <property type="match status" value="2"/>
</dbReference>
<dbReference type="Proteomes" id="UP000186112">
    <property type="component" value="Unassembled WGS sequence"/>
</dbReference>
<keyword evidence="1" id="KW-0812">Transmembrane</keyword>
<gene>
    <name evidence="2" type="ORF">TICRE_00620</name>
</gene>
<proteinExistence type="predicted"/>
<comment type="caution">
    <text evidence="2">The sequence shown here is derived from an EMBL/GenBank/DDBJ whole genome shotgun (WGS) entry which is preliminary data.</text>
</comment>
<dbReference type="OrthoDB" id="1682150at2"/>
<dbReference type="InterPro" id="IPR014211">
    <property type="entry name" value="Spore_III_AD"/>
</dbReference>